<dbReference type="AlphaFoldDB" id="A0AAJ5VW75"/>
<organism evidence="1 2">
    <name type="scientific">Candidatus Devosia phytovorans</name>
    <dbReference type="NCBI Taxonomy" id="3121372"/>
    <lineage>
        <taxon>Bacteria</taxon>
        <taxon>Pseudomonadati</taxon>
        <taxon>Pseudomonadota</taxon>
        <taxon>Alphaproteobacteria</taxon>
        <taxon>Hyphomicrobiales</taxon>
        <taxon>Devosiaceae</taxon>
        <taxon>Devosia</taxon>
    </lineage>
</organism>
<dbReference type="EMBL" id="CP119312">
    <property type="protein sequence ID" value="WEK05040.1"/>
    <property type="molecule type" value="Genomic_DNA"/>
</dbReference>
<dbReference type="Proteomes" id="UP001217476">
    <property type="component" value="Chromosome"/>
</dbReference>
<gene>
    <name evidence="1" type="ORF">P0Y65_01955</name>
</gene>
<proteinExistence type="predicted"/>
<accession>A0AAJ5VW75</accession>
<protein>
    <submittedName>
        <fullName evidence="1">Uncharacterized protein</fullName>
    </submittedName>
</protein>
<name>A0AAJ5VW75_9HYPH</name>
<evidence type="ECO:0000313" key="2">
    <source>
        <dbReference type="Proteomes" id="UP001217476"/>
    </source>
</evidence>
<evidence type="ECO:0000313" key="1">
    <source>
        <dbReference type="EMBL" id="WEK05040.1"/>
    </source>
</evidence>
<sequence length="85" mass="9701">MNKIVREHYPVENLPEDLRLQFRGVDSVTVVSEASAELDERGPLPHADAIALMRQMQRENEAKGKTVSTEEAVARIRALRDEWDD</sequence>
<reference evidence="1" key="1">
    <citation type="submission" date="2023-03" db="EMBL/GenBank/DDBJ databases">
        <title>Andean soil-derived lignocellulolytic bacterial consortium as a source of novel taxa and putative plastic-active enzymes.</title>
        <authorList>
            <person name="Diaz-Garcia L."/>
            <person name="Chuvochina M."/>
            <person name="Feuerriegel G."/>
            <person name="Bunk B."/>
            <person name="Sproer C."/>
            <person name="Streit W.R."/>
            <person name="Rodriguez L.M."/>
            <person name="Overmann J."/>
            <person name="Jimenez D.J."/>
        </authorList>
    </citation>
    <scope>NUCLEOTIDE SEQUENCE</scope>
    <source>
        <strain evidence="1">MAG 4196</strain>
    </source>
</reference>